<dbReference type="GeneID" id="93587136"/>
<organism evidence="8 9">
    <name type="scientific">Arthrobotrys flagrans</name>
    <name type="common">Nematode-trapping fungus</name>
    <name type="synonym">Trichothecium flagrans</name>
    <dbReference type="NCBI Taxonomy" id="97331"/>
    <lineage>
        <taxon>Eukaryota</taxon>
        <taxon>Fungi</taxon>
        <taxon>Dikarya</taxon>
        <taxon>Ascomycota</taxon>
        <taxon>Pezizomycotina</taxon>
        <taxon>Orbiliomycetes</taxon>
        <taxon>Orbiliales</taxon>
        <taxon>Orbiliaceae</taxon>
        <taxon>Arthrobotrys</taxon>
    </lineage>
</organism>
<evidence type="ECO:0000313" key="9">
    <source>
        <dbReference type="Proteomes" id="UP000283090"/>
    </source>
</evidence>
<dbReference type="OrthoDB" id="10259681at2759"/>
<keyword evidence="9" id="KW-1185">Reference proteome</keyword>
<dbReference type="CDD" id="cd15465">
    <property type="entry name" value="bS6_mito"/>
    <property type="match status" value="1"/>
</dbReference>
<protein>
    <recommendedName>
        <fullName evidence="6">Small ribosomal subunit protein bS6m</fullName>
    </recommendedName>
</protein>
<dbReference type="STRING" id="97331.A0A437A631"/>
<keyword evidence="3" id="KW-0689">Ribosomal protein</keyword>
<sequence>MLYELLGAVRPGSLMEIKEVIKTVGMQVLTNGGIVRGINNWDTTFLPKKIRKHQATHTQGHYFLMRFDCDPATQKIVRETLGVDPRMIKFSVVKMGKGKLEDISRVRGDSPWFH</sequence>
<dbReference type="SUPFAM" id="SSF54995">
    <property type="entry name" value="Ribosomal protein S6"/>
    <property type="match status" value="1"/>
</dbReference>
<evidence type="ECO:0000256" key="5">
    <source>
        <dbReference type="ARBA" id="ARBA00023274"/>
    </source>
</evidence>
<evidence type="ECO:0000256" key="6">
    <source>
        <dbReference type="ARBA" id="ARBA00035170"/>
    </source>
</evidence>
<dbReference type="Gene3D" id="3.30.70.60">
    <property type="match status" value="1"/>
</dbReference>
<gene>
    <name evidence="8" type="ORF">DFL_004825</name>
</gene>
<dbReference type="Proteomes" id="UP000283090">
    <property type="component" value="Unassembled WGS sequence"/>
</dbReference>
<dbReference type="PANTHER" id="PTHR21011:SF1">
    <property type="entry name" value="SMALL RIBOSOMAL SUBUNIT PROTEIN BS6M"/>
    <property type="match status" value="1"/>
</dbReference>
<name>A0A437A631_ARTFL</name>
<dbReference type="GO" id="GO:0005763">
    <property type="term" value="C:mitochondrial small ribosomal subunit"/>
    <property type="evidence" value="ECO:0007669"/>
    <property type="project" value="TreeGrafter"/>
</dbReference>
<dbReference type="GO" id="GO:0003735">
    <property type="term" value="F:structural constituent of ribosome"/>
    <property type="evidence" value="ECO:0007669"/>
    <property type="project" value="InterPro"/>
</dbReference>
<dbReference type="Pfam" id="PF01250">
    <property type="entry name" value="Ribosomal_S6"/>
    <property type="match status" value="1"/>
</dbReference>
<evidence type="ECO:0000256" key="7">
    <source>
        <dbReference type="ARBA" id="ARBA00037226"/>
    </source>
</evidence>
<comment type="similarity">
    <text evidence="2">Belongs to the bacterial ribosomal protein bS6 family.</text>
</comment>
<dbReference type="NCBIfam" id="TIGR00166">
    <property type="entry name" value="S6"/>
    <property type="match status" value="1"/>
</dbReference>
<evidence type="ECO:0000256" key="3">
    <source>
        <dbReference type="ARBA" id="ARBA00022980"/>
    </source>
</evidence>
<evidence type="ECO:0000256" key="1">
    <source>
        <dbReference type="ARBA" id="ARBA00004173"/>
    </source>
</evidence>
<evidence type="ECO:0000313" key="8">
    <source>
        <dbReference type="EMBL" id="RVD86556.1"/>
    </source>
</evidence>
<proteinExistence type="inferred from homology"/>
<dbReference type="RefSeq" id="XP_067492100.1">
    <property type="nucleotide sequence ID" value="XM_067633986.1"/>
</dbReference>
<dbReference type="AlphaFoldDB" id="A0A437A631"/>
<keyword evidence="5" id="KW-0687">Ribonucleoprotein</keyword>
<dbReference type="EMBL" id="SAEB01000006">
    <property type="protein sequence ID" value="RVD86556.1"/>
    <property type="molecule type" value="Genomic_DNA"/>
</dbReference>
<dbReference type="PANTHER" id="PTHR21011">
    <property type="entry name" value="MITOCHONDRIAL 28S RIBOSOMAL PROTEIN S6"/>
    <property type="match status" value="1"/>
</dbReference>
<dbReference type="InterPro" id="IPR014717">
    <property type="entry name" value="Transl_elong_EF1B/ribsomal_bS6"/>
</dbReference>
<dbReference type="VEuPathDB" id="FungiDB:DFL_004825"/>
<dbReference type="GO" id="GO:0070181">
    <property type="term" value="F:small ribosomal subunit rRNA binding"/>
    <property type="evidence" value="ECO:0007669"/>
    <property type="project" value="TreeGrafter"/>
</dbReference>
<reference evidence="8 9" key="1">
    <citation type="submission" date="2019-01" db="EMBL/GenBank/DDBJ databases">
        <title>Intercellular communication is required for trap formation in the nematode-trapping fungus Duddingtonia flagrans.</title>
        <authorList>
            <person name="Youssar L."/>
            <person name="Wernet V."/>
            <person name="Hensel N."/>
            <person name="Hildebrandt H.-G."/>
            <person name="Fischer R."/>
        </authorList>
    </citation>
    <scope>NUCLEOTIDE SEQUENCE [LARGE SCALE GENOMIC DNA]</scope>
    <source>
        <strain evidence="8 9">CBS H-5679</strain>
    </source>
</reference>
<dbReference type="GO" id="GO:0006412">
    <property type="term" value="P:translation"/>
    <property type="evidence" value="ECO:0007669"/>
    <property type="project" value="InterPro"/>
</dbReference>
<comment type="subcellular location">
    <subcellularLocation>
        <location evidence="1">Mitochondrion</location>
    </subcellularLocation>
</comment>
<comment type="function">
    <text evidence="7">Component of the mitochondrial ribosome (mitoribosome), a dedicated translation machinery responsible for the synthesis of mitochondrial genome-encoded proteins, including at least some of the essential transmembrane subunits of the mitochondrial respiratory chain. The mitoribosomes are attached to the mitochondrial inner membrane and translation products are cotranslationally integrated into the membrane.</text>
</comment>
<evidence type="ECO:0000256" key="4">
    <source>
        <dbReference type="ARBA" id="ARBA00023128"/>
    </source>
</evidence>
<dbReference type="InterPro" id="IPR000529">
    <property type="entry name" value="Ribosomal_bS6"/>
</dbReference>
<evidence type="ECO:0000256" key="2">
    <source>
        <dbReference type="ARBA" id="ARBA00009512"/>
    </source>
</evidence>
<dbReference type="FunFam" id="3.30.70.60:FF:000007">
    <property type="entry name" value="37S ribosomal protein Mrp17"/>
    <property type="match status" value="1"/>
</dbReference>
<keyword evidence="4" id="KW-0496">Mitochondrion</keyword>
<accession>A0A437A631</accession>
<comment type="caution">
    <text evidence="8">The sequence shown here is derived from an EMBL/GenBank/DDBJ whole genome shotgun (WGS) entry which is preliminary data.</text>
</comment>
<dbReference type="InterPro" id="IPR035980">
    <property type="entry name" value="Ribosomal_bS6_sf"/>
</dbReference>